<dbReference type="PANTHER" id="PTHR44054">
    <property type="entry name" value="SYNAPTIC VESICLE MEMBRANE PROTEIN VAT-1 HOMOLOG-LIKE"/>
    <property type="match status" value="1"/>
</dbReference>
<name>A0A1J5TYL5_9ARCH</name>
<sequence>MKAAVVTKHGSPDRFELQELPTPTPGPGEVCIRVSKAGINFADILSRMGLYPGAPSPPFTPGMEVSGTIDQLGPDVDGFKIGDRVVGSGTNGGYSTHTIANSKGVFKIPDKISFEVAAAFPAVYFTSYLMIIHPGALQKGESILIHGVAGGVGLASIELAKIAGAKTIFGTCSPEKHDFIRDKGVLPVDRDNFLAEIMEWTDNKGVELVLDPIGGEHLMQSYRCLGSGGRVCSFGISDMAPGKKKSQWTRFKSWMTFPKFDPLRMMASNRGVFGIHLGRWKNLEHLEKARKDLMKWIEEGKITPYVDKVFPAEQVADAHHYIQDRQNIGKVLLDFD</sequence>
<dbReference type="Proteomes" id="UP000183615">
    <property type="component" value="Unassembled WGS sequence"/>
</dbReference>
<reference evidence="4 5" key="1">
    <citation type="submission" date="2016-08" db="EMBL/GenBank/DDBJ databases">
        <title>New Insights into Marine Group III Euryarchaeota, from dark to light.</title>
        <authorList>
            <person name="Haro-Moreno J.M."/>
            <person name="Rodriguez-Valera F."/>
            <person name="Lopez-Garcia P."/>
            <person name="Moreira D."/>
            <person name="Martin-Cuadrado A.B."/>
        </authorList>
    </citation>
    <scope>NUCLEOTIDE SEQUENCE [LARGE SCALE GENOMIC DNA]</scope>
    <source>
        <strain evidence="4">CG-Epi2</strain>
    </source>
</reference>
<evidence type="ECO:0000313" key="5">
    <source>
        <dbReference type="Proteomes" id="UP000183615"/>
    </source>
</evidence>
<dbReference type="InterPro" id="IPR036291">
    <property type="entry name" value="NAD(P)-bd_dom_sf"/>
</dbReference>
<accession>A0A1J5TYL5</accession>
<dbReference type="GO" id="GO:0044281">
    <property type="term" value="P:small molecule metabolic process"/>
    <property type="evidence" value="ECO:0007669"/>
    <property type="project" value="UniProtKB-ARBA"/>
</dbReference>
<gene>
    <name evidence="4" type="ORF">BET99_01995</name>
</gene>
<evidence type="ECO:0000313" key="4">
    <source>
        <dbReference type="EMBL" id="OIR21621.1"/>
    </source>
</evidence>
<dbReference type="Gene3D" id="3.90.180.10">
    <property type="entry name" value="Medium-chain alcohol dehydrogenases, catalytic domain"/>
    <property type="match status" value="1"/>
</dbReference>
<proteinExistence type="predicted"/>
<dbReference type="InterPro" id="IPR011032">
    <property type="entry name" value="GroES-like_sf"/>
</dbReference>
<dbReference type="Pfam" id="PF13602">
    <property type="entry name" value="ADH_zinc_N_2"/>
    <property type="match status" value="1"/>
</dbReference>
<keyword evidence="1" id="KW-0560">Oxidoreductase</keyword>
<dbReference type="PANTHER" id="PTHR44054:SF1">
    <property type="entry name" value="SYNAPTIC VESICLE MEMBRANE PROTEIN VAT-1 HOMOLOG"/>
    <property type="match status" value="1"/>
</dbReference>
<evidence type="ECO:0000256" key="1">
    <source>
        <dbReference type="ARBA" id="ARBA00023002"/>
    </source>
</evidence>
<dbReference type="Pfam" id="PF08240">
    <property type="entry name" value="ADH_N"/>
    <property type="match status" value="1"/>
</dbReference>
<dbReference type="InterPro" id="IPR020843">
    <property type="entry name" value="ER"/>
</dbReference>
<dbReference type="SUPFAM" id="SSF50129">
    <property type="entry name" value="GroES-like"/>
    <property type="match status" value="1"/>
</dbReference>
<dbReference type="GO" id="GO:0016616">
    <property type="term" value="F:oxidoreductase activity, acting on the CH-OH group of donors, NAD or NADP as acceptor"/>
    <property type="evidence" value="ECO:0007669"/>
    <property type="project" value="UniProtKB-ARBA"/>
</dbReference>
<dbReference type="Gene3D" id="3.40.50.720">
    <property type="entry name" value="NAD(P)-binding Rossmann-like Domain"/>
    <property type="match status" value="1"/>
</dbReference>
<dbReference type="InterPro" id="IPR013154">
    <property type="entry name" value="ADH-like_N"/>
</dbReference>
<evidence type="ECO:0000256" key="2">
    <source>
        <dbReference type="SAM" id="MobiDB-lite"/>
    </source>
</evidence>
<dbReference type="EMBL" id="MIYZ01000039">
    <property type="protein sequence ID" value="OIR21621.1"/>
    <property type="molecule type" value="Genomic_DNA"/>
</dbReference>
<feature type="region of interest" description="Disordered" evidence="2">
    <location>
        <begin position="1"/>
        <end position="22"/>
    </location>
</feature>
<protein>
    <recommendedName>
        <fullName evidence="3">Enoyl reductase (ER) domain-containing protein</fullName>
    </recommendedName>
</protein>
<dbReference type="GO" id="GO:0043168">
    <property type="term" value="F:anion binding"/>
    <property type="evidence" value="ECO:0007669"/>
    <property type="project" value="UniProtKB-ARBA"/>
</dbReference>
<dbReference type="SMART" id="SM00829">
    <property type="entry name" value="PKS_ER"/>
    <property type="match status" value="1"/>
</dbReference>
<dbReference type="InterPro" id="IPR052100">
    <property type="entry name" value="SV-ATPase_mito-regulator"/>
</dbReference>
<dbReference type="GO" id="GO:0030554">
    <property type="term" value="F:adenyl nucleotide binding"/>
    <property type="evidence" value="ECO:0007669"/>
    <property type="project" value="UniProtKB-ARBA"/>
</dbReference>
<dbReference type="AlphaFoldDB" id="A0A1J5TYL5"/>
<organism evidence="4 5">
    <name type="scientific">Marine Group III euryarchaeote CG-Epi2</name>
    <dbReference type="NCBI Taxonomy" id="1888996"/>
    <lineage>
        <taxon>Archaea</taxon>
        <taxon>Methanobacteriati</taxon>
        <taxon>Thermoplasmatota</taxon>
        <taxon>Thermoplasmata</taxon>
        <taxon>Candidatus Thermoprofundales</taxon>
    </lineage>
</organism>
<comment type="caution">
    <text evidence="4">The sequence shown here is derived from an EMBL/GenBank/DDBJ whole genome shotgun (WGS) entry which is preliminary data.</text>
</comment>
<evidence type="ECO:0000259" key="3">
    <source>
        <dbReference type="SMART" id="SM00829"/>
    </source>
</evidence>
<feature type="domain" description="Enoyl reductase (ER)" evidence="3">
    <location>
        <begin position="10"/>
        <end position="333"/>
    </location>
</feature>
<dbReference type="SUPFAM" id="SSF51735">
    <property type="entry name" value="NAD(P)-binding Rossmann-fold domains"/>
    <property type="match status" value="1"/>
</dbReference>